<reference evidence="1" key="1">
    <citation type="submission" date="2018-08" db="EMBL/GenBank/DDBJ databases">
        <title>A genome reference for cultivated species of the human gut microbiota.</title>
        <authorList>
            <person name="Zou Y."/>
            <person name="Xue W."/>
            <person name="Luo G."/>
        </authorList>
    </citation>
    <scope>NUCLEOTIDE SEQUENCE [LARGE SCALE GENOMIC DNA]</scope>
    <source>
        <strain evidence="1">TF05-5AC</strain>
    </source>
</reference>
<keyword evidence="2" id="KW-1185">Reference proteome</keyword>
<evidence type="ECO:0000313" key="1">
    <source>
        <dbReference type="EMBL" id="RGE62531.1"/>
    </source>
</evidence>
<dbReference type="PROSITE" id="PS51257">
    <property type="entry name" value="PROKAR_LIPOPROTEIN"/>
    <property type="match status" value="1"/>
</dbReference>
<dbReference type="Proteomes" id="UP000260812">
    <property type="component" value="Unassembled WGS sequence"/>
</dbReference>
<gene>
    <name evidence="1" type="ORF">DXC51_08020</name>
</gene>
<comment type="caution">
    <text evidence="1">The sequence shown here is derived from an EMBL/GenBank/DDBJ whole genome shotgun (WGS) entry which is preliminary data.</text>
</comment>
<dbReference type="RefSeq" id="WP_117544249.1">
    <property type="nucleotide sequence ID" value="NZ_JBKUNB010000045.1"/>
</dbReference>
<sequence length="202" mass="23147">MFKKILCVFITFLFCGIVITACGKPKEIKYCNSTSLFGASLSEACELLGIEVDSENYSEAMLAGHNYKIYTPEELYTINGYETSVALYISQLQAPDGQEIGLTMIRFSFEKSVSLEEFSDYLEENYILQNKYGNKTEIGWQGEYYFNLDKSDKFVKVYTELYGVKPLIPTWILQLNQVKGNHTELTLICEEAALYRHIDSFD</sequence>
<dbReference type="AlphaFoldDB" id="A0A3E3I7U6"/>
<dbReference type="GeneID" id="97986824"/>
<evidence type="ECO:0000313" key="2">
    <source>
        <dbReference type="Proteomes" id="UP000260812"/>
    </source>
</evidence>
<organism evidence="1 2">
    <name type="scientific">Eisenbergiella massiliensis</name>
    <dbReference type="NCBI Taxonomy" id="1720294"/>
    <lineage>
        <taxon>Bacteria</taxon>
        <taxon>Bacillati</taxon>
        <taxon>Bacillota</taxon>
        <taxon>Clostridia</taxon>
        <taxon>Lachnospirales</taxon>
        <taxon>Lachnospiraceae</taxon>
        <taxon>Eisenbergiella</taxon>
    </lineage>
</organism>
<name>A0A3E3I7U6_9FIRM</name>
<protein>
    <submittedName>
        <fullName evidence="1">Uncharacterized protein</fullName>
    </submittedName>
</protein>
<accession>A0A3E3I7U6</accession>
<dbReference type="EMBL" id="QVLV01000004">
    <property type="protein sequence ID" value="RGE62531.1"/>
    <property type="molecule type" value="Genomic_DNA"/>
</dbReference>
<proteinExistence type="predicted"/>